<accession>A0ABX7TKF5</accession>
<reference evidence="1 2" key="1">
    <citation type="submission" date="2021-03" db="EMBL/GenBank/DDBJ databases">
        <title>Complete genome sequence of Streptomyces cyanogenus S136, producer of anticancer angucycline landomycin A.</title>
        <authorList>
            <person name="Hrab P."/>
            <person name="Ruckert C."/>
            <person name="Busche T."/>
            <person name="Ostash I."/>
            <person name="Kalinowski J."/>
            <person name="Fedorenko V."/>
            <person name="Yushchuk O."/>
            <person name="Ostash B."/>
        </authorList>
    </citation>
    <scope>NUCLEOTIDE SEQUENCE [LARGE SCALE GENOMIC DNA]</scope>
    <source>
        <strain evidence="1 2">S136</strain>
    </source>
</reference>
<organism evidence="1 2">
    <name type="scientific">Streptomyces cyanogenus</name>
    <dbReference type="NCBI Taxonomy" id="80860"/>
    <lineage>
        <taxon>Bacteria</taxon>
        <taxon>Bacillati</taxon>
        <taxon>Actinomycetota</taxon>
        <taxon>Actinomycetes</taxon>
        <taxon>Kitasatosporales</taxon>
        <taxon>Streptomycetaceae</taxon>
        <taxon>Streptomyces</taxon>
    </lineage>
</organism>
<dbReference type="EMBL" id="CP071839">
    <property type="protein sequence ID" value="QTD95850.1"/>
    <property type="molecule type" value="Genomic_DNA"/>
</dbReference>
<evidence type="ECO:0000313" key="1">
    <source>
        <dbReference type="EMBL" id="QTD95850.1"/>
    </source>
</evidence>
<dbReference type="Proteomes" id="UP000663908">
    <property type="component" value="Chromosome"/>
</dbReference>
<keyword evidence="2" id="KW-1185">Reference proteome</keyword>
<evidence type="ECO:0000313" key="2">
    <source>
        <dbReference type="Proteomes" id="UP000663908"/>
    </source>
</evidence>
<protein>
    <submittedName>
        <fullName evidence="1">Uncharacterized protein</fullName>
    </submittedName>
</protein>
<name>A0ABX7TKF5_STRCY</name>
<proteinExistence type="predicted"/>
<sequence>MIGGCLYLAGAPERLRVLASGKTLPACHDDVGAAVNAARAAQSHDTE</sequence>
<gene>
    <name evidence="1" type="ORF">S1361_00765</name>
</gene>